<organism evidence="5 6">
    <name type="scientific">Aphis glycines</name>
    <name type="common">Soybean aphid</name>
    <dbReference type="NCBI Taxonomy" id="307491"/>
    <lineage>
        <taxon>Eukaryota</taxon>
        <taxon>Metazoa</taxon>
        <taxon>Ecdysozoa</taxon>
        <taxon>Arthropoda</taxon>
        <taxon>Hexapoda</taxon>
        <taxon>Insecta</taxon>
        <taxon>Pterygota</taxon>
        <taxon>Neoptera</taxon>
        <taxon>Paraneoptera</taxon>
        <taxon>Hemiptera</taxon>
        <taxon>Sternorrhyncha</taxon>
        <taxon>Aphidomorpha</taxon>
        <taxon>Aphidoidea</taxon>
        <taxon>Aphididae</taxon>
        <taxon>Aphidini</taxon>
        <taxon>Aphis</taxon>
        <taxon>Aphis</taxon>
    </lineage>
</organism>
<dbReference type="InterPro" id="IPR011990">
    <property type="entry name" value="TPR-like_helical_dom_sf"/>
</dbReference>
<dbReference type="SMART" id="SM00317">
    <property type="entry name" value="SET"/>
    <property type="match status" value="1"/>
</dbReference>
<evidence type="ECO:0000256" key="3">
    <source>
        <dbReference type="ARBA" id="ARBA00022691"/>
    </source>
</evidence>
<comment type="caution">
    <text evidence="5">The sequence shown here is derived from an EMBL/GenBank/DDBJ whole genome shotgun (WGS) entry which is preliminary data.</text>
</comment>
<dbReference type="GO" id="GO:0005634">
    <property type="term" value="C:nucleus"/>
    <property type="evidence" value="ECO:0007669"/>
    <property type="project" value="TreeGrafter"/>
</dbReference>
<evidence type="ECO:0000313" key="6">
    <source>
        <dbReference type="Proteomes" id="UP000475862"/>
    </source>
</evidence>
<dbReference type="SUPFAM" id="SSF82199">
    <property type="entry name" value="SET domain"/>
    <property type="match status" value="1"/>
</dbReference>
<dbReference type="EMBL" id="VYZN01000017">
    <property type="protein sequence ID" value="KAE9538221.1"/>
    <property type="molecule type" value="Genomic_DNA"/>
</dbReference>
<accession>A0A6G0TT26</accession>
<gene>
    <name evidence="5" type="ORF">AGLY_006193</name>
</gene>
<dbReference type="Proteomes" id="UP000475862">
    <property type="component" value="Unassembled WGS sequence"/>
</dbReference>
<dbReference type="InterPro" id="IPR001214">
    <property type="entry name" value="SET_dom"/>
</dbReference>
<keyword evidence="1" id="KW-0489">Methyltransferase</keyword>
<proteinExistence type="predicted"/>
<evidence type="ECO:0000259" key="4">
    <source>
        <dbReference type="PROSITE" id="PS50280"/>
    </source>
</evidence>
<dbReference type="GO" id="GO:0005737">
    <property type="term" value="C:cytoplasm"/>
    <property type="evidence" value="ECO:0007669"/>
    <property type="project" value="TreeGrafter"/>
</dbReference>
<dbReference type="GO" id="GO:0008276">
    <property type="term" value="F:protein methyltransferase activity"/>
    <property type="evidence" value="ECO:0007669"/>
    <property type="project" value="UniProtKB-ARBA"/>
</dbReference>
<dbReference type="PANTHER" id="PTHR46165:SF6">
    <property type="entry name" value="SET AND MYND DOMAIN-CONTAINING PROTEIN 4-LIKE PROTEIN"/>
    <property type="match status" value="1"/>
</dbReference>
<name>A0A6G0TT26_APHGL</name>
<keyword evidence="2" id="KW-0808">Transferase</keyword>
<evidence type="ECO:0000313" key="5">
    <source>
        <dbReference type="EMBL" id="KAE9538221.1"/>
    </source>
</evidence>
<dbReference type="Gene3D" id="2.170.270.10">
    <property type="entry name" value="SET domain"/>
    <property type="match status" value="1"/>
</dbReference>
<dbReference type="GO" id="GO:0008170">
    <property type="term" value="F:N-methyltransferase activity"/>
    <property type="evidence" value="ECO:0007669"/>
    <property type="project" value="UniProtKB-ARBA"/>
</dbReference>
<dbReference type="PROSITE" id="PS50280">
    <property type="entry name" value="SET"/>
    <property type="match status" value="1"/>
</dbReference>
<dbReference type="Gene3D" id="1.25.40.10">
    <property type="entry name" value="Tetratricopeptide repeat domain"/>
    <property type="match status" value="1"/>
</dbReference>
<dbReference type="Pfam" id="PF00856">
    <property type="entry name" value="SET"/>
    <property type="match status" value="1"/>
</dbReference>
<keyword evidence="6" id="KW-1185">Reference proteome</keyword>
<dbReference type="SUPFAM" id="SSF144232">
    <property type="entry name" value="HIT/MYND zinc finger-like"/>
    <property type="match status" value="1"/>
</dbReference>
<dbReference type="GO" id="GO:0008757">
    <property type="term" value="F:S-adenosylmethionine-dependent methyltransferase activity"/>
    <property type="evidence" value="ECO:0007669"/>
    <property type="project" value="UniProtKB-ARBA"/>
</dbReference>
<dbReference type="AlphaFoldDB" id="A0A6G0TT26"/>
<dbReference type="PANTHER" id="PTHR46165">
    <property type="entry name" value="SET AND MYND DOMAIN-CONTAINING PROTEIN 4"/>
    <property type="match status" value="1"/>
</dbReference>
<sequence>MEYDNFLHYSRRLQMADALGDVYVNLSALKTAKSRFLFTRSLLSKHQMLTRTLHIQMDYDCPALSANFRQKGNDFFRAKKYVKAVDLYTRCLMGSEPTTECHALALGNRSAAHFHLGHFELCIKDARWAMVTNYPSKLAYKLYERAGNAECMLGLAQRAKDSFTECLKRLDEVDMSAENKRKFRETIEIAITKCDERLEDRKRTKKVPPIEELVGGRNETIPALSAFVELKMTEDMGRGVFATHDINPGDVVAIDEPYICGPISQHTEVCHYNGCLKLDVALFPCPKCFLVYYCNKDCMDKADKDGHYLECPIMDFIKSTPGIPRMNELVMKWFLKDYLKMGLKNYCSAVDNFYQSKIDPKTRGFDENGQYKSDNFLTAYSLDSTEDKLSIDVLFFFNCIAVDLLHYLTLNGFQIPKCDIGTVGASFVHILTVLDMNCRKFNFCAPKIAFQKEIKFTLTIAMTLYPTICLFNHSCDPNVKRSGELSDRVRVMKATQPIPKGTQLFCSYGIIFQGHPKDSRQELLKNRFKFDCYCQPCIKDWSTSQYIPNRLSTLNILNPSMASTVQLECKKFLEFSKSVNPEDYHQHLKYLYSFIKLLFTNVKRPFELYEECLEMIGDAHIMSTNEIISICESPY</sequence>
<keyword evidence="3" id="KW-0949">S-adenosyl-L-methionine</keyword>
<evidence type="ECO:0000256" key="2">
    <source>
        <dbReference type="ARBA" id="ARBA00022679"/>
    </source>
</evidence>
<feature type="domain" description="SET" evidence="4">
    <location>
        <begin position="226"/>
        <end position="509"/>
    </location>
</feature>
<dbReference type="Gene3D" id="1.10.220.160">
    <property type="match status" value="1"/>
</dbReference>
<protein>
    <recommendedName>
        <fullName evidence="4">SET domain-containing protein</fullName>
    </recommendedName>
</protein>
<dbReference type="InterPro" id="IPR046341">
    <property type="entry name" value="SET_dom_sf"/>
</dbReference>
<dbReference type="SUPFAM" id="SSF48452">
    <property type="entry name" value="TPR-like"/>
    <property type="match status" value="1"/>
</dbReference>
<dbReference type="GO" id="GO:0042826">
    <property type="term" value="F:histone deacetylase binding"/>
    <property type="evidence" value="ECO:0007669"/>
    <property type="project" value="TreeGrafter"/>
</dbReference>
<dbReference type="InterPro" id="IPR052097">
    <property type="entry name" value="SET-MYND_domain_protein"/>
</dbReference>
<dbReference type="OrthoDB" id="5945798at2759"/>
<evidence type="ECO:0000256" key="1">
    <source>
        <dbReference type="ARBA" id="ARBA00022603"/>
    </source>
</evidence>
<dbReference type="GO" id="GO:0032259">
    <property type="term" value="P:methylation"/>
    <property type="evidence" value="ECO:0007669"/>
    <property type="project" value="UniProtKB-KW"/>
</dbReference>
<dbReference type="Gene3D" id="6.10.140.2220">
    <property type="match status" value="1"/>
</dbReference>
<reference evidence="5 6" key="1">
    <citation type="submission" date="2019-08" db="EMBL/GenBank/DDBJ databases">
        <title>The genome of the soybean aphid Biotype 1, its phylome, world population structure and adaptation to the North American continent.</title>
        <authorList>
            <person name="Giordano R."/>
            <person name="Donthu R.K."/>
            <person name="Hernandez A.G."/>
            <person name="Wright C.L."/>
            <person name="Zimin A.V."/>
        </authorList>
    </citation>
    <scope>NUCLEOTIDE SEQUENCE [LARGE SCALE GENOMIC DNA]</scope>
    <source>
        <tissue evidence="5">Whole aphids</tissue>
    </source>
</reference>